<gene>
    <name evidence="1" type="ORF">CDL10_00360</name>
</gene>
<reference evidence="1 2" key="1">
    <citation type="submission" date="2017-06" db="EMBL/GenBank/DDBJ databases">
        <title>Description of Avrilella dinanensis gen. nov. sp. nov.</title>
        <authorList>
            <person name="Leyer C."/>
            <person name="Sassi M."/>
            <person name="Minet J."/>
            <person name="Kayal S."/>
            <person name="Cattoir V."/>
        </authorList>
    </citation>
    <scope>NUCLEOTIDE SEQUENCE [LARGE SCALE GENOMIC DNA]</scope>
    <source>
        <strain evidence="1 2">UR159</strain>
    </source>
</reference>
<dbReference type="Proteomes" id="UP000231960">
    <property type="component" value="Unassembled WGS sequence"/>
</dbReference>
<sequence>MSKLYFIHALDKTTSFLTVFREHFEESFYTIEPNETSVKNSIKYVQEIPENSTIIFLGHGHSTGLYTPESEEFSKEIFINSDIGNQIFTRQRVLLLSCNSNQYIRRLNSFEYIVGFGNILSSMKEVSIEAENETGIYRNLLENDINFFNSAYCYAIINALQNYNRGAYQFNELPILIEFYINQKINETLLKKDIENRVEIARLLFEFRNEILFLKN</sequence>
<dbReference type="AlphaFoldDB" id="A0A2M9R2P2"/>
<accession>A0A2M9R2P2</accession>
<dbReference type="EMBL" id="NIPO01000001">
    <property type="protein sequence ID" value="PJR03118.1"/>
    <property type="molecule type" value="Genomic_DNA"/>
</dbReference>
<dbReference type="RefSeq" id="WP_100676687.1">
    <property type="nucleotide sequence ID" value="NZ_NIPO01000001.1"/>
</dbReference>
<organism evidence="1 2">
    <name type="scientific">Avrilella dinanensis</name>
    <dbReference type="NCBI Taxonomy" id="2008672"/>
    <lineage>
        <taxon>Bacteria</taxon>
        <taxon>Pseudomonadati</taxon>
        <taxon>Bacteroidota</taxon>
        <taxon>Flavobacteriia</taxon>
        <taxon>Flavobacteriales</taxon>
        <taxon>Flavobacteriaceae</taxon>
        <taxon>Avrilella</taxon>
    </lineage>
</organism>
<keyword evidence="2" id="KW-1185">Reference proteome</keyword>
<proteinExistence type="predicted"/>
<name>A0A2M9R2P2_9FLAO</name>
<evidence type="ECO:0008006" key="3">
    <source>
        <dbReference type="Google" id="ProtNLM"/>
    </source>
</evidence>
<comment type="caution">
    <text evidence="1">The sequence shown here is derived from an EMBL/GenBank/DDBJ whole genome shotgun (WGS) entry which is preliminary data.</text>
</comment>
<evidence type="ECO:0000313" key="1">
    <source>
        <dbReference type="EMBL" id="PJR03118.1"/>
    </source>
</evidence>
<dbReference type="OrthoDB" id="1449494at2"/>
<evidence type="ECO:0000313" key="2">
    <source>
        <dbReference type="Proteomes" id="UP000231960"/>
    </source>
</evidence>
<protein>
    <recommendedName>
        <fullName evidence="3">CHAT domain-containing protein</fullName>
    </recommendedName>
</protein>